<dbReference type="InterPro" id="IPR016956">
    <property type="entry name" value="YdjM"/>
</dbReference>
<reference evidence="2 3" key="1">
    <citation type="journal article" date="2012" name="MBio">
        <title>Insight into the transmission biology and species-specific functional capabilities of tsetse (Diptera: glossinidae) obligate symbiont wigglesworthia.</title>
        <authorList>
            <person name="Rio R.V."/>
            <person name="Symula R.E."/>
            <person name="Wang J."/>
            <person name="Lohs C."/>
            <person name="Wu Y.N."/>
            <person name="Snyder A.K."/>
            <person name="Bjornson R.D."/>
            <person name="Oshima K."/>
            <person name="Biehl B.S."/>
            <person name="Perna N.T."/>
            <person name="Hattori M."/>
            <person name="Aksoy S."/>
        </authorList>
    </citation>
    <scope>NUCLEOTIDE SEQUENCE [LARGE SCALE GENOMIC DNA]</scope>
    <source>
        <strain evidence="2">WGM</strain>
    </source>
</reference>
<dbReference type="OrthoDB" id="5459053at2"/>
<feature type="transmembrane region" description="Helical" evidence="1">
    <location>
        <begin position="150"/>
        <end position="169"/>
    </location>
</feature>
<feature type="transmembrane region" description="Helical" evidence="1">
    <location>
        <begin position="110"/>
        <end position="130"/>
    </location>
</feature>
<keyword evidence="1" id="KW-0472">Membrane</keyword>
<dbReference type="RefSeq" id="WP_014353946.1">
    <property type="nucleotide sequence ID" value="NC_016893.1"/>
</dbReference>
<dbReference type="PANTHER" id="PTHR35531">
    <property type="entry name" value="INNER MEMBRANE PROTEIN YBCI-RELATED"/>
    <property type="match status" value="1"/>
</dbReference>
<dbReference type="EMBL" id="CP003315">
    <property type="protein sequence ID" value="AFA41007.1"/>
    <property type="molecule type" value="Genomic_DNA"/>
</dbReference>
<dbReference type="PIRSF" id="PIRSF030780">
    <property type="entry name" value="Md_memb_hyd_prd"/>
    <property type="match status" value="1"/>
</dbReference>
<dbReference type="AlphaFoldDB" id="H6Q4E7"/>
<name>H6Q4E7_WIGGL</name>
<dbReference type="eggNOG" id="COG1988">
    <property type="taxonomic scope" value="Bacteria"/>
</dbReference>
<organism evidence="2 3">
    <name type="scientific">Wigglesworthia glossinidia endosymbiont of Glossina morsitans morsitans</name>
    <name type="common">Yale colony</name>
    <dbReference type="NCBI Taxonomy" id="1142511"/>
    <lineage>
        <taxon>Bacteria</taxon>
        <taxon>Pseudomonadati</taxon>
        <taxon>Pseudomonadota</taxon>
        <taxon>Gammaproteobacteria</taxon>
        <taxon>Enterobacterales</taxon>
        <taxon>Erwiniaceae</taxon>
        <taxon>Wigglesworthia</taxon>
    </lineage>
</organism>
<protein>
    <submittedName>
        <fullName evidence="2">Putative inner membrane protein</fullName>
    </submittedName>
</protein>
<dbReference type="InterPro" id="IPR007404">
    <property type="entry name" value="YdjM-like"/>
</dbReference>
<dbReference type="PANTHER" id="PTHR35531:SF1">
    <property type="entry name" value="INNER MEMBRANE PROTEIN YBCI-RELATED"/>
    <property type="match status" value="1"/>
</dbReference>
<keyword evidence="1" id="KW-0812">Transmembrane</keyword>
<dbReference type="NCBIfam" id="NF008651">
    <property type="entry name" value="PRK11648.1"/>
    <property type="match status" value="1"/>
</dbReference>
<keyword evidence="3" id="KW-1185">Reference proteome</keyword>
<keyword evidence="1" id="KW-1133">Transmembrane helix</keyword>
<dbReference type="Proteomes" id="UP000009061">
    <property type="component" value="Chromosome"/>
</dbReference>
<dbReference type="HOGENOM" id="CLU_097802_2_1_6"/>
<gene>
    <name evidence="2" type="primary">ydjM</name>
    <name evidence="2" type="ORF">WIGMOR_0156</name>
</gene>
<dbReference type="KEGG" id="wgl:WIGMOR_0156"/>
<dbReference type="Pfam" id="PF04307">
    <property type="entry name" value="YdjM"/>
    <property type="match status" value="1"/>
</dbReference>
<sequence length="192" mass="22260">MTSQGHFIFSLSCAIFLKKIEFFRTLNLGEWGHVISGCICTCLLPDIDHPSSFLGKKLSWISVPISKTFGHRGFTHSLFACLCLYIMIFSIPFVRNFFPLDFSCALLVGYFSHILADFLTPLGVPIFWPLNIRFCIPILSANNLKREKKLCMLFLFVSILYPFSEFYSFKNFIDFQLIKDIIKNIYNLFIDF</sequence>
<evidence type="ECO:0000313" key="2">
    <source>
        <dbReference type="EMBL" id="AFA41007.1"/>
    </source>
</evidence>
<dbReference type="STRING" id="1142511.WIGMOR_0156"/>
<feature type="transmembrane region" description="Helical" evidence="1">
    <location>
        <begin position="77"/>
        <end position="98"/>
    </location>
</feature>
<accession>H6Q4E7</accession>
<evidence type="ECO:0000256" key="1">
    <source>
        <dbReference type="SAM" id="Phobius"/>
    </source>
</evidence>
<proteinExistence type="predicted"/>
<evidence type="ECO:0000313" key="3">
    <source>
        <dbReference type="Proteomes" id="UP000009061"/>
    </source>
</evidence>